<gene>
    <name evidence="2" type="ORF">BM221_003282</name>
</gene>
<dbReference type="Proteomes" id="UP000235728">
    <property type="component" value="Unassembled WGS sequence"/>
</dbReference>
<feature type="chain" id="PRO_5014659515" description="Secreted protein" evidence="1">
    <location>
        <begin position="25"/>
        <end position="121"/>
    </location>
</feature>
<evidence type="ECO:0000313" key="3">
    <source>
        <dbReference type="Proteomes" id="UP000235728"/>
    </source>
</evidence>
<organism evidence="2 3">
    <name type="scientific">Beauveria bassiana</name>
    <name type="common">White muscardine disease fungus</name>
    <name type="synonym">Tritirachium shiotae</name>
    <dbReference type="NCBI Taxonomy" id="176275"/>
    <lineage>
        <taxon>Eukaryota</taxon>
        <taxon>Fungi</taxon>
        <taxon>Dikarya</taxon>
        <taxon>Ascomycota</taxon>
        <taxon>Pezizomycotina</taxon>
        <taxon>Sordariomycetes</taxon>
        <taxon>Hypocreomycetidae</taxon>
        <taxon>Hypocreales</taxon>
        <taxon>Cordycipitaceae</taxon>
        <taxon>Beauveria</taxon>
    </lineage>
</organism>
<proteinExistence type="predicted"/>
<feature type="signal peptide" evidence="1">
    <location>
        <begin position="1"/>
        <end position="24"/>
    </location>
</feature>
<reference evidence="2 3" key="1">
    <citation type="journal article" date="2016" name="Appl. Microbiol. Biotechnol.">
        <title>Characterization of T-DNA insertion mutants with decreased virulence in the entomopathogenic fungus Beauveria bassiana JEF-007.</title>
        <authorList>
            <person name="Kim S."/>
            <person name="Lee S.J."/>
            <person name="Nai Y.S."/>
            <person name="Yu J.S."/>
            <person name="Lee M.R."/>
            <person name="Yang Y.T."/>
            <person name="Kim J.S."/>
        </authorList>
    </citation>
    <scope>NUCLEOTIDE SEQUENCE [LARGE SCALE GENOMIC DNA]</scope>
    <source>
        <strain evidence="2 3">JEF-007</strain>
    </source>
</reference>
<dbReference type="EMBL" id="MRVG01000003">
    <property type="protein sequence ID" value="PMB70824.1"/>
    <property type="molecule type" value="Genomic_DNA"/>
</dbReference>
<evidence type="ECO:0000256" key="1">
    <source>
        <dbReference type="SAM" id="SignalP"/>
    </source>
</evidence>
<comment type="caution">
    <text evidence="2">The sequence shown here is derived from an EMBL/GenBank/DDBJ whole genome shotgun (WGS) entry which is preliminary data.</text>
</comment>
<dbReference type="AlphaFoldDB" id="A0A2N6NU76"/>
<evidence type="ECO:0000313" key="2">
    <source>
        <dbReference type="EMBL" id="PMB70824.1"/>
    </source>
</evidence>
<protein>
    <recommendedName>
        <fullName evidence="4">Secreted protein</fullName>
    </recommendedName>
</protein>
<accession>A0A2N6NU76</accession>
<evidence type="ECO:0008006" key="4">
    <source>
        <dbReference type="Google" id="ProtNLM"/>
    </source>
</evidence>
<keyword evidence="1" id="KW-0732">Signal</keyword>
<sequence length="121" mass="13521">MTGFSYLSISIRLMMWLLIIPHDGEEVCRLWPGDCSVGFALDGRFLNIMCDHFRYYAATPPPANLSTVFPCTARTCGAVTARVLGCSYRRPDDAGSSPCRQRPSRMTRWWLSPAVVGRAES</sequence>
<name>A0A2N6NU76_BEABA</name>